<feature type="compositionally biased region" description="Low complexity" evidence="1">
    <location>
        <begin position="1"/>
        <end position="17"/>
    </location>
</feature>
<gene>
    <name evidence="2" type="ORF">BLA29_015144</name>
</gene>
<dbReference type="GO" id="GO:0005737">
    <property type="term" value="C:cytoplasm"/>
    <property type="evidence" value="ECO:0007669"/>
    <property type="project" value="TreeGrafter"/>
</dbReference>
<feature type="compositionally biased region" description="Pro residues" evidence="1">
    <location>
        <begin position="18"/>
        <end position="28"/>
    </location>
</feature>
<dbReference type="InterPro" id="IPR007768">
    <property type="entry name" value="Suppressor_of_fused"/>
</dbReference>
<dbReference type="SUPFAM" id="SSF103359">
    <property type="entry name" value="Suppressor of Fused, N-terminal domain"/>
    <property type="match status" value="1"/>
</dbReference>
<proteinExistence type="predicted"/>
<dbReference type="Proteomes" id="UP000194236">
    <property type="component" value="Unassembled WGS sequence"/>
</dbReference>
<dbReference type="PANTHER" id="PTHR10928">
    <property type="entry name" value="SUPPRESSOR OF FUSED"/>
    <property type="match status" value="1"/>
</dbReference>
<keyword evidence="3" id="KW-1185">Reference proteome</keyword>
<reference evidence="2 3" key="1">
    <citation type="submission" date="2017-03" db="EMBL/GenBank/DDBJ databases">
        <title>Genome Survey of Euroglyphus maynei.</title>
        <authorList>
            <person name="Arlian L.G."/>
            <person name="Morgan M.S."/>
            <person name="Rider S.D."/>
        </authorList>
    </citation>
    <scope>NUCLEOTIDE SEQUENCE [LARGE SCALE GENOMIC DNA]</scope>
    <source>
        <strain evidence="2">Arlian Lab</strain>
        <tissue evidence="2">Whole body</tissue>
    </source>
</reference>
<dbReference type="InterPro" id="IPR037181">
    <property type="entry name" value="SUFU_N"/>
</dbReference>
<evidence type="ECO:0000313" key="3">
    <source>
        <dbReference type="Proteomes" id="UP000194236"/>
    </source>
</evidence>
<evidence type="ECO:0000256" key="1">
    <source>
        <dbReference type="SAM" id="MobiDB-lite"/>
    </source>
</evidence>
<dbReference type="GO" id="GO:0005634">
    <property type="term" value="C:nucleus"/>
    <property type="evidence" value="ECO:0007669"/>
    <property type="project" value="TreeGrafter"/>
</dbReference>
<feature type="region of interest" description="Disordered" evidence="1">
    <location>
        <begin position="1"/>
        <end position="28"/>
    </location>
</feature>
<accession>A0A1Y3B026</accession>
<dbReference type="OrthoDB" id="10038834at2759"/>
<feature type="non-terminal residue" evidence="2">
    <location>
        <position position="1"/>
    </location>
</feature>
<name>A0A1Y3B026_EURMA</name>
<dbReference type="AlphaFoldDB" id="A0A1Y3B026"/>
<sequence>SVNGQLPISLATTTTTRPPLPQQLPPPPPTTMVPMIPPVLQALYNYCARIYPDQPNPLQVSAVVKFWYLSF</sequence>
<dbReference type="EMBL" id="MUJZ01051803">
    <property type="protein sequence ID" value="OTF73394.1"/>
    <property type="molecule type" value="Genomic_DNA"/>
</dbReference>
<dbReference type="PANTHER" id="PTHR10928:SF2">
    <property type="entry name" value="SUPPRESSOR OF FUSED HOMOLOG"/>
    <property type="match status" value="1"/>
</dbReference>
<protein>
    <submittedName>
        <fullName evidence="2">Uncharacterized protein</fullName>
    </submittedName>
</protein>
<evidence type="ECO:0000313" key="2">
    <source>
        <dbReference type="EMBL" id="OTF73394.1"/>
    </source>
</evidence>
<organism evidence="2 3">
    <name type="scientific">Euroglyphus maynei</name>
    <name type="common">Mayne's house dust mite</name>
    <dbReference type="NCBI Taxonomy" id="6958"/>
    <lineage>
        <taxon>Eukaryota</taxon>
        <taxon>Metazoa</taxon>
        <taxon>Ecdysozoa</taxon>
        <taxon>Arthropoda</taxon>
        <taxon>Chelicerata</taxon>
        <taxon>Arachnida</taxon>
        <taxon>Acari</taxon>
        <taxon>Acariformes</taxon>
        <taxon>Sarcoptiformes</taxon>
        <taxon>Astigmata</taxon>
        <taxon>Psoroptidia</taxon>
        <taxon>Analgoidea</taxon>
        <taxon>Pyroglyphidae</taxon>
        <taxon>Pyroglyphinae</taxon>
        <taxon>Euroglyphus</taxon>
    </lineage>
</organism>
<comment type="caution">
    <text evidence="2">The sequence shown here is derived from an EMBL/GenBank/DDBJ whole genome shotgun (WGS) entry which is preliminary data.</text>
</comment>